<feature type="transmembrane region" description="Helical" evidence="1">
    <location>
        <begin position="21"/>
        <end position="45"/>
    </location>
</feature>
<dbReference type="EMBL" id="JAAOLE020000001">
    <property type="protein sequence ID" value="NVI49952.1"/>
    <property type="molecule type" value="Genomic_DNA"/>
</dbReference>
<dbReference type="RefSeq" id="WP_166202902.1">
    <property type="nucleotide sequence ID" value="NZ_CP088285.1"/>
</dbReference>
<evidence type="ECO:0000313" key="2">
    <source>
        <dbReference type="EMBL" id="NVI49952.1"/>
    </source>
</evidence>
<keyword evidence="1" id="KW-0472">Membrane</keyword>
<protein>
    <submittedName>
        <fullName evidence="2">Uncharacterized protein</fullName>
    </submittedName>
</protein>
<evidence type="ECO:0000313" key="4">
    <source>
        <dbReference type="Proteomes" id="UP001432046"/>
    </source>
</evidence>
<evidence type="ECO:0000313" key="3">
    <source>
        <dbReference type="EMBL" id="WXC80201.1"/>
    </source>
</evidence>
<sequence length="78" mass="8149">MINNFDQTPPSRSPEPRQRNGCATAFMLVVGVILLIPGVLCAILNVKFGAGSGSDPLTSFGLLVALGGFGLIVFTLTR</sequence>
<gene>
    <name evidence="2" type="ORF">HAP48_045350</name>
    <name evidence="3" type="ORF">WDK88_00600</name>
</gene>
<proteinExistence type="predicted"/>
<reference evidence="3" key="2">
    <citation type="journal article" date="2021" name="Int. J. Syst. Evol. Microbiol.">
        <title>Bradyrhizobium septentrionale sp. nov. (sv. septentrionale) and Bradyrhizobium quebecense sp. nov. (sv. septentrionale) associated with legumes native to Canada possess rearranged symbiosis genes and numerous insertion sequences.</title>
        <authorList>
            <person name="Bromfield E.S.P."/>
            <person name="Cloutier S."/>
        </authorList>
    </citation>
    <scope>NUCLEOTIDE SEQUENCE</scope>
    <source>
        <strain evidence="3">5S5</strain>
    </source>
</reference>
<accession>A0A973W9Z1</accession>
<evidence type="ECO:0000256" key="1">
    <source>
        <dbReference type="SAM" id="Phobius"/>
    </source>
</evidence>
<dbReference type="Proteomes" id="UP001432046">
    <property type="component" value="Chromosome"/>
</dbReference>
<name>A0A973W9Z1_9BRAD</name>
<dbReference type="EMBL" id="CP147711">
    <property type="protein sequence ID" value="WXC80201.1"/>
    <property type="molecule type" value="Genomic_DNA"/>
</dbReference>
<feature type="transmembrane region" description="Helical" evidence="1">
    <location>
        <begin position="57"/>
        <end position="76"/>
    </location>
</feature>
<keyword evidence="4" id="KW-1185">Reference proteome</keyword>
<reference evidence="3" key="3">
    <citation type="submission" date="2024-03" db="EMBL/GenBank/DDBJ databases">
        <authorList>
            <person name="Bromfield E.S.P."/>
            <person name="Cloutier S."/>
        </authorList>
    </citation>
    <scope>NUCLEOTIDE SEQUENCE</scope>
    <source>
        <strain evidence="3">5S5</strain>
    </source>
</reference>
<keyword evidence="1" id="KW-0812">Transmembrane</keyword>
<keyword evidence="1" id="KW-1133">Transmembrane helix</keyword>
<dbReference type="AlphaFoldDB" id="A0A973W9Z1"/>
<reference evidence="2" key="1">
    <citation type="submission" date="2020-06" db="EMBL/GenBank/DDBJ databases">
        <title>Whole Genome Sequence of Bradyrhizobium sp. Strain 1S1.</title>
        <authorList>
            <person name="Bromfield E.S.P."/>
            <person name="Cloutier S."/>
        </authorList>
    </citation>
    <scope>NUCLEOTIDE SEQUENCE [LARGE SCALE GENOMIC DNA]</scope>
    <source>
        <strain evidence="2">1S1</strain>
    </source>
</reference>
<organism evidence="2">
    <name type="scientific">Bradyrhizobium septentrionale</name>
    <dbReference type="NCBI Taxonomy" id="1404411"/>
    <lineage>
        <taxon>Bacteria</taxon>
        <taxon>Pseudomonadati</taxon>
        <taxon>Pseudomonadota</taxon>
        <taxon>Alphaproteobacteria</taxon>
        <taxon>Hyphomicrobiales</taxon>
        <taxon>Nitrobacteraceae</taxon>
        <taxon>Bradyrhizobium</taxon>
    </lineage>
</organism>